<dbReference type="InterPro" id="IPR011701">
    <property type="entry name" value="MFS"/>
</dbReference>
<dbReference type="GO" id="GO:0008028">
    <property type="term" value="F:monocarboxylic acid transmembrane transporter activity"/>
    <property type="evidence" value="ECO:0007669"/>
    <property type="project" value="TreeGrafter"/>
</dbReference>
<dbReference type="PROSITE" id="PS50850">
    <property type="entry name" value="MFS"/>
    <property type="match status" value="1"/>
</dbReference>
<evidence type="ECO:0000313" key="5">
    <source>
        <dbReference type="Proteomes" id="UP000186922"/>
    </source>
</evidence>
<feature type="domain" description="Major facilitator superfamily (MFS) profile" evidence="3">
    <location>
        <begin position="28"/>
        <end position="412"/>
    </location>
</feature>
<keyword evidence="2" id="KW-0812">Transmembrane</keyword>
<protein>
    <recommendedName>
        <fullName evidence="3">Major facilitator superfamily (MFS) profile domain-containing protein</fullName>
    </recommendedName>
</protein>
<dbReference type="Pfam" id="PF07690">
    <property type="entry name" value="MFS_1"/>
    <property type="match status" value="1"/>
</dbReference>
<keyword evidence="2" id="KW-1133">Transmembrane helix</keyword>
<feature type="transmembrane region" description="Helical" evidence="2">
    <location>
        <begin position="21"/>
        <end position="47"/>
    </location>
</feature>
<name>A0A1D1W651_RAMVA</name>
<feature type="transmembrane region" description="Helical" evidence="2">
    <location>
        <begin position="120"/>
        <end position="145"/>
    </location>
</feature>
<reference evidence="4 5" key="1">
    <citation type="journal article" date="2016" name="Nat. Commun.">
        <title>Extremotolerant tardigrade genome and improved radiotolerance of human cultured cells by tardigrade-unique protein.</title>
        <authorList>
            <person name="Hashimoto T."/>
            <person name="Horikawa D.D."/>
            <person name="Saito Y."/>
            <person name="Kuwahara H."/>
            <person name="Kozuka-Hata H."/>
            <person name="Shin-I T."/>
            <person name="Minakuchi Y."/>
            <person name="Ohishi K."/>
            <person name="Motoyama A."/>
            <person name="Aizu T."/>
            <person name="Enomoto A."/>
            <person name="Kondo K."/>
            <person name="Tanaka S."/>
            <person name="Hara Y."/>
            <person name="Koshikawa S."/>
            <person name="Sagara H."/>
            <person name="Miura T."/>
            <person name="Yokobori S."/>
            <person name="Miyagawa K."/>
            <person name="Suzuki Y."/>
            <person name="Kubo T."/>
            <person name="Oyama M."/>
            <person name="Kohara Y."/>
            <person name="Fujiyama A."/>
            <person name="Arakawa K."/>
            <person name="Katayama T."/>
            <person name="Toyoda A."/>
            <person name="Kunieda T."/>
        </authorList>
    </citation>
    <scope>NUCLEOTIDE SEQUENCE [LARGE SCALE GENOMIC DNA]</scope>
    <source>
        <strain evidence="4 5">YOKOZUNA-1</strain>
    </source>
</reference>
<sequence>MKIKVYGSLGRTRSEEEDEDVDVGWAWIVLFASFMTNVIILGANFAFSVFYAEWTEYFDKGPTATSLLISMSCALVLAAGAPASILANRFGARTVIMVGGVISAAGFAASAFVTSFELLFVSYGLLTGLGNGLAFVPSFGVLPLYFRKRRNFATAIVTAGSGLGMILYSMLFEYLISTYSWRGAMLITSGIVLNVVPCGAVIFKRECRSGTAGFSQYAEFSLFKEFSFYVSMAHFFFLGSQFIYVVFCLRYAVDTLHISRASGAFVVSSMGATNVIGRILVALLSINPKFATANVRFFLLHFSSLCVAVTLSCYPLCQTFTMACLVSALIGLSWGVRFSLTPGLQMDISDPKRFNAAWGYLTLVTGISFFIFPPLAGKISKSTGDSASAFYFAGVMSFMAFLLCPLLHFLWWSKQSEPLDLEESKFLLEPSSRNSYNHTGNHGKTALYSP</sequence>
<keyword evidence="2" id="KW-0472">Membrane</keyword>
<dbReference type="SUPFAM" id="SSF103473">
    <property type="entry name" value="MFS general substrate transporter"/>
    <property type="match status" value="1"/>
</dbReference>
<dbReference type="PANTHER" id="PTHR11360:SF260">
    <property type="entry name" value="MFS DOMAIN-CONTAINING PROTEIN"/>
    <property type="match status" value="1"/>
</dbReference>
<gene>
    <name evidence="4" type="primary">RvY_18539-1</name>
    <name evidence="4" type="synonym">RvY_18539.1</name>
    <name evidence="4" type="ORF">RvY_18539</name>
</gene>
<dbReference type="AlphaFoldDB" id="A0A1D1W651"/>
<feature type="transmembrane region" description="Helical" evidence="2">
    <location>
        <begin position="183"/>
        <end position="203"/>
    </location>
</feature>
<dbReference type="InterPro" id="IPR020846">
    <property type="entry name" value="MFS_dom"/>
</dbReference>
<evidence type="ECO:0000256" key="2">
    <source>
        <dbReference type="SAM" id="Phobius"/>
    </source>
</evidence>
<dbReference type="PANTHER" id="PTHR11360">
    <property type="entry name" value="MONOCARBOXYLATE TRANSPORTER"/>
    <property type="match status" value="1"/>
</dbReference>
<feature type="transmembrane region" description="Helical" evidence="2">
    <location>
        <begin position="152"/>
        <end position="171"/>
    </location>
</feature>
<dbReference type="GO" id="GO:0016020">
    <property type="term" value="C:membrane"/>
    <property type="evidence" value="ECO:0007669"/>
    <property type="project" value="UniProtKB-SubCell"/>
</dbReference>
<feature type="transmembrane region" description="Helical" evidence="2">
    <location>
        <begin position="357"/>
        <end position="376"/>
    </location>
</feature>
<feature type="transmembrane region" description="Helical" evidence="2">
    <location>
        <begin position="264"/>
        <end position="285"/>
    </location>
</feature>
<dbReference type="Gene3D" id="1.20.1250.20">
    <property type="entry name" value="MFS general substrate transporter like domains"/>
    <property type="match status" value="2"/>
</dbReference>
<feature type="transmembrane region" description="Helical" evidence="2">
    <location>
        <begin position="226"/>
        <end position="252"/>
    </location>
</feature>
<keyword evidence="5" id="KW-1185">Reference proteome</keyword>
<evidence type="ECO:0000313" key="4">
    <source>
        <dbReference type="EMBL" id="GAV08920.1"/>
    </source>
</evidence>
<dbReference type="Proteomes" id="UP000186922">
    <property type="component" value="Unassembled WGS sequence"/>
</dbReference>
<feature type="transmembrane region" description="Helical" evidence="2">
    <location>
        <begin position="67"/>
        <end position="87"/>
    </location>
</feature>
<comment type="caution">
    <text evidence="4">The sequence shown here is derived from an EMBL/GenBank/DDBJ whole genome shotgun (WGS) entry which is preliminary data.</text>
</comment>
<dbReference type="STRING" id="947166.A0A1D1W651"/>
<feature type="transmembrane region" description="Helical" evidence="2">
    <location>
        <begin position="297"/>
        <end position="314"/>
    </location>
</feature>
<feature type="transmembrane region" description="Helical" evidence="2">
    <location>
        <begin position="94"/>
        <end position="114"/>
    </location>
</feature>
<proteinExistence type="predicted"/>
<evidence type="ECO:0000259" key="3">
    <source>
        <dbReference type="PROSITE" id="PS50850"/>
    </source>
</evidence>
<organism evidence="4 5">
    <name type="scientific">Ramazzottius varieornatus</name>
    <name type="common">Water bear</name>
    <name type="synonym">Tardigrade</name>
    <dbReference type="NCBI Taxonomy" id="947166"/>
    <lineage>
        <taxon>Eukaryota</taxon>
        <taxon>Metazoa</taxon>
        <taxon>Ecdysozoa</taxon>
        <taxon>Tardigrada</taxon>
        <taxon>Eutardigrada</taxon>
        <taxon>Parachela</taxon>
        <taxon>Hypsibioidea</taxon>
        <taxon>Ramazzottiidae</taxon>
        <taxon>Ramazzottius</taxon>
    </lineage>
</organism>
<comment type="subcellular location">
    <subcellularLocation>
        <location evidence="1">Membrane</location>
        <topology evidence="1">Multi-pass membrane protein</topology>
    </subcellularLocation>
</comment>
<dbReference type="InterPro" id="IPR036259">
    <property type="entry name" value="MFS_trans_sf"/>
</dbReference>
<dbReference type="OrthoDB" id="6499973at2759"/>
<feature type="transmembrane region" description="Helical" evidence="2">
    <location>
        <begin position="388"/>
        <end position="411"/>
    </location>
</feature>
<accession>A0A1D1W651</accession>
<dbReference type="InterPro" id="IPR050327">
    <property type="entry name" value="Proton-linked_MCT"/>
</dbReference>
<evidence type="ECO:0000256" key="1">
    <source>
        <dbReference type="ARBA" id="ARBA00004141"/>
    </source>
</evidence>
<dbReference type="EMBL" id="BDGG01000019">
    <property type="protein sequence ID" value="GAV08920.1"/>
    <property type="molecule type" value="Genomic_DNA"/>
</dbReference>
<feature type="transmembrane region" description="Helical" evidence="2">
    <location>
        <begin position="320"/>
        <end position="336"/>
    </location>
</feature>